<name>A0ABW5BYA2_9BACI</name>
<sequence length="47" mass="5748">MWVITVYSEHNHPKMFEFNNEKEAKEAYDKIKGSKFLSQIVYYNDFQ</sequence>
<accession>A0ABW5BYA2</accession>
<comment type="caution">
    <text evidence="1">The sequence shown here is derived from an EMBL/GenBank/DDBJ whole genome shotgun (WGS) entry which is preliminary data.</text>
</comment>
<proteinExistence type="predicted"/>
<keyword evidence="2" id="KW-1185">Reference proteome</keyword>
<reference evidence="2" key="1">
    <citation type="journal article" date="2019" name="Int. J. Syst. Evol. Microbiol.">
        <title>The Global Catalogue of Microorganisms (GCM) 10K type strain sequencing project: providing services to taxonomists for standard genome sequencing and annotation.</title>
        <authorList>
            <consortium name="The Broad Institute Genomics Platform"/>
            <consortium name="The Broad Institute Genome Sequencing Center for Infectious Disease"/>
            <person name="Wu L."/>
            <person name="Ma J."/>
        </authorList>
    </citation>
    <scope>NUCLEOTIDE SEQUENCE [LARGE SCALE GENOMIC DNA]</scope>
    <source>
        <strain evidence="2">CGMCC 1.15474</strain>
    </source>
</reference>
<evidence type="ECO:0000313" key="2">
    <source>
        <dbReference type="Proteomes" id="UP001597318"/>
    </source>
</evidence>
<evidence type="ECO:0000313" key="1">
    <source>
        <dbReference type="EMBL" id="MFD2215143.1"/>
    </source>
</evidence>
<dbReference type="Proteomes" id="UP001597318">
    <property type="component" value="Unassembled WGS sequence"/>
</dbReference>
<gene>
    <name evidence="1" type="ORF">ACFSKK_15740</name>
</gene>
<organism evidence="1 2">
    <name type="scientific">Metabacillus endolithicus</name>
    <dbReference type="NCBI Taxonomy" id="1535204"/>
    <lineage>
        <taxon>Bacteria</taxon>
        <taxon>Bacillati</taxon>
        <taxon>Bacillota</taxon>
        <taxon>Bacilli</taxon>
        <taxon>Bacillales</taxon>
        <taxon>Bacillaceae</taxon>
        <taxon>Metabacillus</taxon>
    </lineage>
</organism>
<protein>
    <submittedName>
        <fullName evidence="1">Uncharacterized protein</fullName>
    </submittedName>
</protein>
<dbReference type="EMBL" id="JBHUIK010000003">
    <property type="protein sequence ID" value="MFD2215143.1"/>
    <property type="molecule type" value="Genomic_DNA"/>
</dbReference>
<dbReference type="RefSeq" id="WP_247346694.1">
    <property type="nucleotide sequence ID" value="NZ_CP095550.1"/>
</dbReference>